<accession>A0AAV7SM01</accession>
<proteinExistence type="predicted"/>
<evidence type="ECO:0000313" key="2">
    <source>
        <dbReference type="Proteomes" id="UP001066276"/>
    </source>
</evidence>
<keyword evidence="2" id="KW-1185">Reference proteome</keyword>
<organism evidence="1 2">
    <name type="scientific">Pleurodeles waltl</name>
    <name type="common">Iberian ribbed newt</name>
    <dbReference type="NCBI Taxonomy" id="8319"/>
    <lineage>
        <taxon>Eukaryota</taxon>
        <taxon>Metazoa</taxon>
        <taxon>Chordata</taxon>
        <taxon>Craniata</taxon>
        <taxon>Vertebrata</taxon>
        <taxon>Euteleostomi</taxon>
        <taxon>Amphibia</taxon>
        <taxon>Batrachia</taxon>
        <taxon>Caudata</taxon>
        <taxon>Salamandroidea</taxon>
        <taxon>Salamandridae</taxon>
        <taxon>Pleurodelinae</taxon>
        <taxon>Pleurodeles</taxon>
    </lineage>
</organism>
<dbReference type="EMBL" id="JANPWB010000008">
    <property type="protein sequence ID" value="KAJ1165106.1"/>
    <property type="molecule type" value="Genomic_DNA"/>
</dbReference>
<comment type="caution">
    <text evidence="1">The sequence shown here is derived from an EMBL/GenBank/DDBJ whole genome shotgun (WGS) entry which is preliminary data.</text>
</comment>
<evidence type="ECO:0000313" key="1">
    <source>
        <dbReference type="EMBL" id="KAJ1165106.1"/>
    </source>
</evidence>
<reference evidence="1" key="1">
    <citation type="journal article" date="2022" name="bioRxiv">
        <title>Sequencing and chromosome-scale assembly of the giantPleurodeles waltlgenome.</title>
        <authorList>
            <person name="Brown T."/>
            <person name="Elewa A."/>
            <person name="Iarovenko S."/>
            <person name="Subramanian E."/>
            <person name="Araus A.J."/>
            <person name="Petzold A."/>
            <person name="Susuki M."/>
            <person name="Suzuki K.-i.T."/>
            <person name="Hayashi T."/>
            <person name="Toyoda A."/>
            <person name="Oliveira C."/>
            <person name="Osipova E."/>
            <person name="Leigh N.D."/>
            <person name="Simon A."/>
            <person name="Yun M.H."/>
        </authorList>
    </citation>
    <scope>NUCLEOTIDE SEQUENCE</scope>
    <source>
        <strain evidence="1">20211129_DDA</strain>
        <tissue evidence="1">Liver</tissue>
    </source>
</reference>
<dbReference type="AlphaFoldDB" id="A0AAV7SM01"/>
<name>A0AAV7SM01_PLEWA</name>
<protein>
    <submittedName>
        <fullName evidence="1">Uncharacterized protein</fullName>
    </submittedName>
</protein>
<dbReference type="Proteomes" id="UP001066276">
    <property type="component" value="Chromosome 4_2"/>
</dbReference>
<sequence>MVGPNDIAQEAYFTLESLYNAACGAVAYQDTFIEETQAGTCRKPNGHLELSNLESDFATLRTKKET</sequence>
<gene>
    <name evidence="1" type="ORF">NDU88_005535</name>
</gene>